<evidence type="ECO:0000313" key="8">
    <source>
        <dbReference type="EMBL" id="GFG32640.1"/>
    </source>
</evidence>
<feature type="compositionally biased region" description="Polar residues" evidence="6">
    <location>
        <begin position="1210"/>
        <end position="1219"/>
    </location>
</feature>
<feature type="region of interest" description="Disordered" evidence="6">
    <location>
        <begin position="79"/>
        <end position="100"/>
    </location>
</feature>
<feature type="compositionally biased region" description="Polar residues" evidence="6">
    <location>
        <begin position="711"/>
        <end position="732"/>
    </location>
</feature>
<feature type="region of interest" description="Disordered" evidence="6">
    <location>
        <begin position="25"/>
        <end position="57"/>
    </location>
</feature>
<dbReference type="PANTHER" id="PTHR15012:SF32">
    <property type="entry name" value="PROTEIN SHROOM"/>
    <property type="match status" value="1"/>
</dbReference>
<evidence type="ECO:0000256" key="3">
    <source>
        <dbReference type="ARBA" id="ARBA00022490"/>
    </source>
</evidence>
<feature type="coiled-coil region" evidence="5">
    <location>
        <begin position="1620"/>
        <end position="1647"/>
    </location>
</feature>
<keyword evidence="9" id="KW-1185">Reference proteome</keyword>
<evidence type="ECO:0000259" key="7">
    <source>
        <dbReference type="PROSITE" id="PS51307"/>
    </source>
</evidence>
<feature type="compositionally biased region" description="Basic and acidic residues" evidence="6">
    <location>
        <begin position="802"/>
        <end position="812"/>
    </location>
</feature>
<dbReference type="GO" id="GO:0007015">
    <property type="term" value="P:actin filament organization"/>
    <property type="evidence" value="ECO:0007669"/>
    <property type="project" value="TreeGrafter"/>
</dbReference>
<name>A0A6L2PMC1_COPFO</name>
<dbReference type="GO" id="GO:0005912">
    <property type="term" value="C:adherens junction"/>
    <property type="evidence" value="ECO:0007669"/>
    <property type="project" value="TreeGrafter"/>
</dbReference>
<feature type="region of interest" description="Disordered" evidence="6">
    <location>
        <begin position="1135"/>
        <end position="1174"/>
    </location>
</feature>
<feature type="compositionally biased region" description="Pro residues" evidence="6">
    <location>
        <begin position="556"/>
        <end position="567"/>
    </location>
</feature>
<feature type="region of interest" description="Disordered" evidence="6">
    <location>
        <begin position="1319"/>
        <end position="1344"/>
    </location>
</feature>
<accession>A0A6L2PMC1</accession>
<protein>
    <recommendedName>
        <fullName evidence="7">ASD2 domain-containing protein</fullName>
    </recommendedName>
</protein>
<keyword evidence="3" id="KW-0963">Cytoplasm</keyword>
<sequence>VQPNGCESVPSKACYMARDAAMSPPGRVMMSARSTPNLQQAPPPQQQQQSAGVTVRGENKSSIYSYLHTQSGLNFAPVVPQQTQGDAGSPPPAPPVRDASSLKCIKYGPGHEKFPSWPVSAAADTPQSMRSAPGGGSYRSKSWTDHTNYPKEKGIIYTRPYMKRPNPAFTQQQLKTVMERCEKIPPEAFESRPEMAEDAQGHLYLPRVDREGKALGDSDYMVPSPPERDIISKPQLTQADLEEYARSYQDPPQLTQVDLEEYARSYQDPKPQATPLTKADLEEYSRVYDEALRPQHQQQQSYAQSEGYHSYVSSTDSITTTPFLDRLRRDSEATARPTAAPQTSWCEHPERECDGSHAGRDSVVTTSSGSASSSETLKWHGSLSDVSVASSSCTHHGSASSASSRQLVVHSARVQTPQRHHSESVLYLGGGNTTQGNGWQAHVQRNNHHNQLRLFPVNTYTVQPNEQQSPHRLLPKSLPPPALSVAERISELERQQTRYTYLDPDKRHRVSDPTLKAIQKKALLSFYERHQSANTRSQAWRSEPQLAQPASAAPCPQSPPPQPPPRPHASHSARRASSASDYANGSWREVSSGLSNLILSHITDAICVMHSSCGSLSADLLGPLIVGPSISVDDWVPERPPKKPHLRAAFPPPVPERLPSPDLPPPSPPTVLEDEVFASDEPLPPPPSDLHSPDKVSTSESHGERTHSPQRHLSQNVSSVQRHQETITQRNLETIPDRTPENASPSHNESLAQTHVENNASSPQRPTGNLTHRHLDKLPSPQSPSETNMPRISVACNAPSIRHVDDSTHKDPSATVQQKHHRNSSSPDSTHTQQGHMENGISSQRYLEPSVSLPRHVEDCVVVSQKRVESIMTSQRHIEHSNVTQRHRESVTVQKHIINSNPLQGSVGNEITLQRYHPNGSFQRHLENGTASQKQAENGNASLRRMDSVNLTQRAIDTVSISRNISSATLYRRQECGAANNSYIGSSSGHQGHVVMLPAYRNMNDTFARTSAIKPLASDTCTSAGVSLSRHPEKIRPSLCYPTQKLMVNGKLATPFTEQIKPQDGPPDGVRVGDQNVLRNGEVQVPSKTHLQSVSLAIGKGEGNAPEEPPRASISPPYVKQETGLIERQQQLEGDHEIKMSSSPPTAFSAEGHTSDSQCLNQTDRKNQEPPAPVTRLATHNQLTSSKASYLAYRRDRDRGLPNFEGSYKRTMSPSGQDVISTTQSLSTECDRVPSAGNIAVSEKEDQPQPSSHHCQAVCSEKFVVVTSVIDCNPNEESSARTSGEVQLGKEEIQGRVTQSLSGEEHTKVIANVETETQCDIPEAETTSPVDSHLPPRSSPTAQQRIKPQVMESLQLVQRSEVVLRVNAATSDAASQTESEREALEVVSPLVRQKLQEEIECERLSLDLACHLPPSDKLQGLLVPVPEHKKPTDYVSGLFRLDVTQRPRVTISNTATPQTAAVTMTTTTATTIKLRSTTTTSTTGMSPLSASSAYFTTSESKAKFLTQYGRDMKQSEQLNGLQDNKDLQQKKEELMARLDRKLQVLRGEHLVVTEESRVNDELGESVAVQVSRLAQPHEASKYRLHVEEVGKITSLLLGLSGRLARAENALMGLPLHHTERKILESKRDKLREQLEEAKKLKENIDRRSVCVSNILYKYFNAEEYADYDHFINMKAKLIMDSREIADKIKLGEEQLAALKETLSASD</sequence>
<evidence type="ECO:0000256" key="5">
    <source>
        <dbReference type="SAM" id="Coils"/>
    </source>
</evidence>
<comment type="similarity">
    <text evidence="2">Belongs to the shroom family.</text>
</comment>
<feature type="region of interest" description="Disordered" evidence="6">
    <location>
        <begin position="330"/>
        <end position="421"/>
    </location>
</feature>
<dbReference type="EMBL" id="BLKM01000378">
    <property type="protein sequence ID" value="GFG32640.1"/>
    <property type="molecule type" value="Genomic_DNA"/>
</dbReference>
<keyword evidence="4" id="KW-0206">Cytoskeleton</keyword>
<evidence type="ECO:0000256" key="4">
    <source>
        <dbReference type="ARBA" id="ARBA00023212"/>
    </source>
</evidence>
<feature type="compositionally biased region" description="Basic and acidic residues" evidence="6">
    <location>
        <begin position="347"/>
        <end position="360"/>
    </location>
</feature>
<evidence type="ECO:0000256" key="6">
    <source>
        <dbReference type="SAM" id="MobiDB-lite"/>
    </source>
</evidence>
<dbReference type="Gene3D" id="6.10.250.3120">
    <property type="match status" value="1"/>
</dbReference>
<dbReference type="GO" id="GO:0000902">
    <property type="term" value="P:cell morphogenesis"/>
    <property type="evidence" value="ECO:0007669"/>
    <property type="project" value="TreeGrafter"/>
</dbReference>
<dbReference type="Proteomes" id="UP000502823">
    <property type="component" value="Unassembled WGS sequence"/>
</dbReference>
<dbReference type="FunCoup" id="A0A6L2PMC1">
    <property type="interactions" value="4"/>
</dbReference>
<dbReference type="GO" id="GO:0030864">
    <property type="term" value="C:cortical actin cytoskeleton"/>
    <property type="evidence" value="ECO:0007669"/>
    <property type="project" value="TreeGrafter"/>
</dbReference>
<comment type="subcellular location">
    <subcellularLocation>
        <location evidence="1">Cytoplasm</location>
        <location evidence="1">Cytoskeleton</location>
    </subcellularLocation>
</comment>
<feature type="compositionally biased region" description="Polar residues" evidence="6">
    <location>
        <begin position="741"/>
        <end position="770"/>
    </location>
</feature>
<feature type="region of interest" description="Disordered" evidence="6">
    <location>
        <begin position="293"/>
        <end position="315"/>
    </location>
</feature>
<feature type="domain" description="ASD2" evidence="7">
    <location>
        <begin position="1405"/>
        <end position="1703"/>
    </location>
</feature>
<dbReference type="Pfam" id="PF08687">
    <property type="entry name" value="ASD2"/>
    <property type="match status" value="1"/>
</dbReference>
<feature type="region of interest" description="Disordered" evidence="6">
    <location>
        <begin position="1100"/>
        <end position="1119"/>
    </location>
</feature>
<dbReference type="PROSITE" id="PS51307">
    <property type="entry name" value="ASD2"/>
    <property type="match status" value="1"/>
</dbReference>
<feature type="region of interest" description="Disordered" evidence="6">
    <location>
        <begin position="1193"/>
        <end position="1219"/>
    </location>
</feature>
<dbReference type="InParanoid" id="A0A6L2PMC1"/>
<feature type="non-terminal residue" evidence="8">
    <location>
        <position position="1"/>
    </location>
</feature>
<keyword evidence="5" id="KW-0175">Coiled coil</keyword>
<dbReference type="OrthoDB" id="10063560at2759"/>
<dbReference type="InterPro" id="IPR014799">
    <property type="entry name" value="ASD2_dom"/>
</dbReference>
<proteinExistence type="inferred from homology"/>
<feature type="region of interest" description="Disordered" evidence="6">
    <location>
        <begin position="534"/>
        <end position="581"/>
    </location>
</feature>
<reference evidence="9" key="1">
    <citation type="submission" date="2020-01" db="EMBL/GenBank/DDBJ databases">
        <title>Draft genome sequence of the Termite Coptotermes fromosanus.</title>
        <authorList>
            <person name="Itakura S."/>
            <person name="Yosikawa Y."/>
            <person name="Umezawa K."/>
        </authorList>
    </citation>
    <scope>NUCLEOTIDE SEQUENCE [LARGE SCALE GENOMIC DNA]</scope>
</reference>
<comment type="caution">
    <text evidence="8">The sequence shown here is derived from an EMBL/GenBank/DDBJ whole genome shotgun (WGS) entry which is preliminary data.</text>
</comment>
<feature type="region of interest" description="Disordered" evidence="6">
    <location>
        <begin position="120"/>
        <end position="145"/>
    </location>
</feature>
<feature type="region of interest" description="Disordered" evidence="6">
    <location>
        <begin position="802"/>
        <end position="837"/>
    </location>
</feature>
<gene>
    <name evidence="8" type="ORF">Cfor_04745</name>
</gene>
<dbReference type="GO" id="GO:0016324">
    <property type="term" value="C:apical plasma membrane"/>
    <property type="evidence" value="ECO:0007669"/>
    <property type="project" value="TreeGrafter"/>
</dbReference>
<evidence type="ECO:0000313" key="9">
    <source>
        <dbReference type="Proteomes" id="UP000502823"/>
    </source>
</evidence>
<dbReference type="InterPro" id="IPR027685">
    <property type="entry name" value="Shroom_fam"/>
</dbReference>
<organism evidence="8 9">
    <name type="scientific">Coptotermes formosanus</name>
    <name type="common">Formosan subterranean termite</name>
    <dbReference type="NCBI Taxonomy" id="36987"/>
    <lineage>
        <taxon>Eukaryota</taxon>
        <taxon>Metazoa</taxon>
        <taxon>Ecdysozoa</taxon>
        <taxon>Arthropoda</taxon>
        <taxon>Hexapoda</taxon>
        <taxon>Insecta</taxon>
        <taxon>Pterygota</taxon>
        <taxon>Neoptera</taxon>
        <taxon>Polyneoptera</taxon>
        <taxon>Dictyoptera</taxon>
        <taxon>Blattodea</taxon>
        <taxon>Blattoidea</taxon>
        <taxon>Termitoidae</taxon>
        <taxon>Rhinotermitidae</taxon>
        <taxon>Coptotermes</taxon>
    </lineage>
</organism>
<feature type="compositionally biased region" description="Polar residues" evidence="6">
    <location>
        <begin position="824"/>
        <end position="837"/>
    </location>
</feature>
<feature type="compositionally biased region" description="Pro residues" evidence="6">
    <location>
        <begin position="650"/>
        <end position="669"/>
    </location>
</feature>
<dbReference type="GO" id="GO:0043296">
    <property type="term" value="C:apical junction complex"/>
    <property type="evidence" value="ECO:0007669"/>
    <property type="project" value="TreeGrafter"/>
</dbReference>
<evidence type="ECO:0000256" key="2">
    <source>
        <dbReference type="ARBA" id="ARBA00006469"/>
    </source>
</evidence>
<dbReference type="PANTHER" id="PTHR15012">
    <property type="entry name" value="APICAL PROTEIN/SHROOM-RELATED"/>
    <property type="match status" value="1"/>
</dbReference>
<feature type="compositionally biased region" description="Low complexity" evidence="6">
    <location>
        <begin position="362"/>
        <end position="374"/>
    </location>
</feature>
<feature type="region of interest" description="Disordered" evidence="6">
    <location>
        <begin position="636"/>
        <end position="790"/>
    </location>
</feature>
<dbReference type="GO" id="GO:0051015">
    <property type="term" value="F:actin filament binding"/>
    <property type="evidence" value="ECO:0007669"/>
    <property type="project" value="InterPro"/>
</dbReference>
<feature type="compositionally biased region" description="Low complexity" evidence="6">
    <location>
        <begin position="382"/>
        <end position="404"/>
    </location>
</feature>
<evidence type="ECO:0000256" key="1">
    <source>
        <dbReference type="ARBA" id="ARBA00004245"/>
    </source>
</evidence>